<dbReference type="GO" id="GO:0016887">
    <property type="term" value="F:ATP hydrolysis activity"/>
    <property type="evidence" value="ECO:0007669"/>
    <property type="project" value="InterPro"/>
</dbReference>
<dbReference type="Proteomes" id="UP000295247">
    <property type="component" value="Unassembled WGS sequence"/>
</dbReference>
<dbReference type="InterPro" id="IPR003439">
    <property type="entry name" value="ABC_transporter-like_ATP-bd"/>
</dbReference>
<sequence length="192" mass="20362">MSESLLRLDGLVAGHRAPVVGPLSFALGRGEVLGLWGGNGSGKSTLLNAIARAARVFAGTIRRAPGLRLSYQEQRPVRLEPMPMTGADLLRAAGLDPRRAPAPLGALLGQRLDRLSGGQYQLLCVWCALGAEVDLVLLDEPTNNLDPGAERSLRALLETARADRAVLLVSHERAFLDAVSTRVLALDAGGWS</sequence>
<proteinExistence type="predicted"/>
<dbReference type="Pfam" id="PF00005">
    <property type="entry name" value="ABC_tran"/>
    <property type="match status" value="1"/>
</dbReference>
<evidence type="ECO:0000313" key="4">
    <source>
        <dbReference type="EMBL" id="TCW36031.1"/>
    </source>
</evidence>
<dbReference type="Gene3D" id="3.40.50.300">
    <property type="entry name" value="P-loop containing nucleotide triphosphate hydrolases"/>
    <property type="match status" value="1"/>
</dbReference>
<reference evidence="4 5" key="1">
    <citation type="submission" date="2019-03" db="EMBL/GenBank/DDBJ databases">
        <title>Genomic Encyclopedia of Type Strains, Phase IV (KMG-IV): sequencing the most valuable type-strain genomes for metagenomic binning, comparative biology and taxonomic classification.</title>
        <authorList>
            <person name="Goeker M."/>
        </authorList>
    </citation>
    <scope>NUCLEOTIDE SEQUENCE [LARGE SCALE GENOMIC DNA]</scope>
    <source>
        <strain evidence="4 5">DSM 203</strain>
    </source>
</reference>
<organism evidence="4 5">
    <name type="scientific">Marichromatium gracile</name>
    <name type="common">Chromatium gracile</name>
    <dbReference type="NCBI Taxonomy" id="1048"/>
    <lineage>
        <taxon>Bacteria</taxon>
        <taxon>Pseudomonadati</taxon>
        <taxon>Pseudomonadota</taxon>
        <taxon>Gammaproteobacteria</taxon>
        <taxon>Chromatiales</taxon>
        <taxon>Chromatiaceae</taxon>
        <taxon>Marichromatium</taxon>
    </lineage>
</organism>
<evidence type="ECO:0000259" key="3">
    <source>
        <dbReference type="PROSITE" id="PS50893"/>
    </source>
</evidence>
<protein>
    <submittedName>
        <fullName evidence="4">Zinc transport system ATP-binding protein</fullName>
    </submittedName>
</protein>
<name>A0A4R4AAL8_MARGR</name>
<dbReference type="PROSITE" id="PS50893">
    <property type="entry name" value="ABC_TRANSPORTER_2"/>
    <property type="match status" value="1"/>
</dbReference>
<dbReference type="SMART" id="SM00382">
    <property type="entry name" value="AAA"/>
    <property type="match status" value="1"/>
</dbReference>
<comment type="caution">
    <text evidence="4">The sequence shown here is derived from an EMBL/GenBank/DDBJ whole genome shotgun (WGS) entry which is preliminary data.</text>
</comment>
<dbReference type="EMBL" id="SMDC01000005">
    <property type="protein sequence ID" value="TCW36031.1"/>
    <property type="molecule type" value="Genomic_DNA"/>
</dbReference>
<feature type="domain" description="ABC transporter" evidence="3">
    <location>
        <begin position="5"/>
        <end position="192"/>
    </location>
</feature>
<gene>
    <name evidence="4" type="ORF">EDC29_105206</name>
</gene>
<dbReference type="RefSeq" id="WP_132229670.1">
    <property type="nucleotide sequence ID" value="NZ_NRRH01000016.1"/>
</dbReference>
<dbReference type="InterPro" id="IPR051309">
    <property type="entry name" value="ABCF_ATPase"/>
</dbReference>
<dbReference type="PANTHER" id="PTHR42855">
    <property type="entry name" value="ABC TRANSPORTER ATP-BINDING SUBUNIT"/>
    <property type="match status" value="1"/>
</dbReference>
<evidence type="ECO:0000256" key="2">
    <source>
        <dbReference type="ARBA" id="ARBA00022840"/>
    </source>
</evidence>
<dbReference type="InterPro" id="IPR027417">
    <property type="entry name" value="P-loop_NTPase"/>
</dbReference>
<keyword evidence="1" id="KW-0547">Nucleotide-binding</keyword>
<dbReference type="GO" id="GO:0005524">
    <property type="term" value="F:ATP binding"/>
    <property type="evidence" value="ECO:0007669"/>
    <property type="project" value="UniProtKB-KW"/>
</dbReference>
<dbReference type="AlphaFoldDB" id="A0A4R4AAL8"/>
<evidence type="ECO:0000256" key="1">
    <source>
        <dbReference type="ARBA" id="ARBA00022741"/>
    </source>
</evidence>
<dbReference type="SUPFAM" id="SSF52540">
    <property type="entry name" value="P-loop containing nucleoside triphosphate hydrolases"/>
    <property type="match status" value="1"/>
</dbReference>
<accession>A0A4R4AAL8</accession>
<keyword evidence="2 4" id="KW-0067">ATP-binding</keyword>
<evidence type="ECO:0000313" key="5">
    <source>
        <dbReference type="Proteomes" id="UP000295247"/>
    </source>
</evidence>
<dbReference type="PANTHER" id="PTHR42855:SF1">
    <property type="entry name" value="ABC TRANSPORTER DOMAIN-CONTAINING PROTEIN"/>
    <property type="match status" value="1"/>
</dbReference>
<dbReference type="InterPro" id="IPR003593">
    <property type="entry name" value="AAA+_ATPase"/>
</dbReference>